<dbReference type="AlphaFoldDB" id="A0A0J8VNQ2"/>
<comment type="catalytic activity">
    <reaction evidence="9">
        <text>O-phospho-L-threonine + H(+) = (R)-1-aminopropan-2-yl phosphate + CO2</text>
        <dbReference type="Rhea" id="RHEA:11492"/>
        <dbReference type="ChEBI" id="CHEBI:15378"/>
        <dbReference type="ChEBI" id="CHEBI:16526"/>
        <dbReference type="ChEBI" id="CHEBI:58563"/>
        <dbReference type="ChEBI" id="CHEBI:58675"/>
        <dbReference type="EC" id="4.1.1.81"/>
    </reaction>
</comment>
<evidence type="ECO:0000256" key="6">
    <source>
        <dbReference type="ARBA" id="ARBA00022898"/>
    </source>
</evidence>
<proteinExistence type="predicted"/>
<dbReference type="CDD" id="cd00609">
    <property type="entry name" value="AAT_like"/>
    <property type="match status" value="1"/>
</dbReference>
<dbReference type="GO" id="GO:0048472">
    <property type="term" value="F:threonine-phosphate decarboxylase activity"/>
    <property type="evidence" value="ECO:0007669"/>
    <property type="project" value="UniProtKB-EC"/>
</dbReference>
<dbReference type="EMBL" id="LFEJ01000014">
    <property type="protein sequence ID" value="KMV34612.1"/>
    <property type="molecule type" value="Genomic_DNA"/>
</dbReference>
<dbReference type="Gene3D" id="3.40.640.10">
    <property type="entry name" value="Type I PLP-dependent aspartate aminotransferase-like (Major domain)"/>
    <property type="match status" value="1"/>
</dbReference>
<dbReference type="Gene3D" id="3.90.1150.10">
    <property type="entry name" value="Aspartate Aminotransferase, domain 1"/>
    <property type="match status" value="1"/>
</dbReference>
<keyword evidence="7 11" id="KW-0456">Lyase</keyword>
<dbReference type="InterPro" id="IPR005860">
    <property type="entry name" value="CobD"/>
</dbReference>
<evidence type="ECO:0000256" key="8">
    <source>
        <dbReference type="ARBA" id="ARBA00029996"/>
    </source>
</evidence>
<dbReference type="RefSeq" id="WP_048887951.1">
    <property type="nucleotide sequence ID" value="NZ_LFEJ01000014.1"/>
</dbReference>
<keyword evidence="5" id="KW-0169">Cobalamin biosynthesis</keyword>
<dbReference type="InterPro" id="IPR015422">
    <property type="entry name" value="PyrdxlP-dep_Trfase_small"/>
</dbReference>
<gene>
    <name evidence="11" type="ORF">ACH50_10695</name>
</gene>
<evidence type="ECO:0000313" key="12">
    <source>
        <dbReference type="Proteomes" id="UP000037315"/>
    </source>
</evidence>
<dbReference type="Pfam" id="PF00155">
    <property type="entry name" value="Aminotran_1_2"/>
    <property type="match status" value="1"/>
</dbReference>
<dbReference type="STRING" id="1121863.GCA_000621185_02295"/>
<reference evidence="11 12" key="1">
    <citation type="submission" date="2015-06" db="EMBL/GenBank/DDBJ databases">
        <title>Genome sequencing of Cronobacter sp. strain DJ34 isolated from petroleum contaminated sludge of Duliajan Oil Fields, Assam, India.</title>
        <authorList>
            <person name="Pal S."/>
            <person name="Banerjee T.D."/>
            <person name="Roy A."/>
            <person name="Sar P."/>
            <person name="Kazy S.K."/>
        </authorList>
    </citation>
    <scope>NUCLEOTIDE SEQUENCE [LARGE SCALE GENOMIC DNA]</scope>
    <source>
        <strain evidence="11 12">DJ34</strain>
    </source>
</reference>
<dbReference type="Proteomes" id="UP000037315">
    <property type="component" value="Unassembled WGS sequence"/>
</dbReference>
<dbReference type="InterPro" id="IPR015424">
    <property type="entry name" value="PyrdxlP-dep_Trfase"/>
</dbReference>
<dbReference type="PANTHER" id="PTHR42885:SF1">
    <property type="entry name" value="THREONINE-PHOSPHATE DECARBOXYLASE"/>
    <property type="match status" value="1"/>
</dbReference>
<dbReference type="InterPro" id="IPR004839">
    <property type="entry name" value="Aminotransferase_I/II_large"/>
</dbReference>
<keyword evidence="6" id="KW-0663">Pyridoxal phosphate</keyword>
<evidence type="ECO:0000256" key="1">
    <source>
        <dbReference type="ARBA" id="ARBA00001933"/>
    </source>
</evidence>
<comment type="caution">
    <text evidence="11">The sequence shown here is derived from an EMBL/GenBank/DDBJ whole genome shotgun (WGS) entry which is preliminary data.</text>
</comment>
<dbReference type="PATRIC" id="fig|1656095.3.peg.1163"/>
<accession>A0A0J8VNQ2</accession>
<dbReference type="InterPro" id="IPR015421">
    <property type="entry name" value="PyrdxlP-dep_Trfase_major"/>
</dbReference>
<evidence type="ECO:0000313" key="11">
    <source>
        <dbReference type="EMBL" id="KMV34612.1"/>
    </source>
</evidence>
<dbReference type="SUPFAM" id="SSF53383">
    <property type="entry name" value="PLP-dependent transferases"/>
    <property type="match status" value="1"/>
</dbReference>
<organism evidence="11 12">
    <name type="scientific">Franconibacter pulveris</name>
    <dbReference type="NCBI Taxonomy" id="435910"/>
    <lineage>
        <taxon>Bacteria</taxon>
        <taxon>Pseudomonadati</taxon>
        <taxon>Pseudomonadota</taxon>
        <taxon>Gammaproteobacteria</taxon>
        <taxon>Enterobacterales</taxon>
        <taxon>Enterobacteriaceae</taxon>
        <taxon>Franconibacter</taxon>
    </lineage>
</organism>
<keyword evidence="12" id="KW-1185">Reference proteome</keyword>
<dbReference type="InterPro" id="IPR004838">
    <property type="entry name" value="NHTrfase_class1_PyrdxlP-BS"/>
</dbReference>
<dbReference type="EC" id="4.1.1.81" evidence="4"/>
<dbReference type="NCBIfam" id="TIGR01140">
    <property type="entry name" value="L_thr_O3P_dcar"/>
    <property type="match status" value="1"/>
</dbReference>
<sequence length="359" mass="39178">MGLLSSQHGGNTREAAALYGVDEAELLDFSANINPLGMPGSLRQAIVDNLALAERYPDVEYQALHARLAAHHRIPLSWVLAGNGETELIFALAAWLAPRRALLVTPGFAEYRRALQKVGCDIIDYPLTEANGWQIDEAFFEALTPDLGCLFLCTPNNPTGLLPDDALIKAIVKRCGERGITLIVDEAFLDFVPQAPGLIPVLAECPHVWVLRSLTKFFAIPGLRLGYLACADEQAVAALRARREPWSINAFAALAGEVLFADSEYLAATFAWLNRERPWLYAELAKLAGITVWPGAANYLFLRCDAPGLDLQVALLAKRILIRSCANYPGLDARYYRVAVKSREANAALIAALKQVLAG</sequence>
<comment type="cofactor">
    <cofactor evidence="1">
        <name>pyridoxal 5'-phosphate</name>
        <dbReference type="ChEBI" id="CHEBI:597326"/>
    </cofactor>
</comment>
<dbReference type="PROSITE" id="PS00105">
    <property type="entry name" value="AA_TRANSFER_CLASS_1"/>
    <property type="match status" value="1"/>
</dbReference>
<dbReference type="GO" id="GO:0009236">
    <property type="term" value="P:cobalamin biosynthetic process"/>
    <property type="evidence" value="ECO:0007669"/>
    <property type="project" value="UniProtKB-UniPathway"/>
</dbReference>
<evidence type="ECO:0000259" key="10">
    <source>
        <dbReference type="Pfam" id="PF00155"/>
    </source>
</evidence>
<protein>
    <recommendedName>
        <fullName evidence="4">threonine-phosphate decarboxylase</fullName>
        <ecNumber evidence="4">4.1.1.81</ecNumber>
    </recommendedName>
    <alternativeName>
        <fullName evidence="8">L-threonine-O-3-phosphate decarboxylase</fullName>
    </alternativeName>
</protein>
<comment type="function">
    <text evidence="2">Decarboxylates L-threonine-O-3-phosphate to yield (R)-1-amino-2-propanol O-2-phosphate, the precursor for the linkage between the nucleotide loop and the corrin ring in cobalamin.</text>
</comment>
<evidence type="ECO:0000256" key="9">
    <source>
        <dbReference type="ARBA" id="ARBA00048531"/>
    </source>
</evidence>
<dbReference type="GO" id="GO:0030170">
    <property type="term" value="F:pyridoxal phosphate binding"/>
    <property type="evidence" value="ECO:0007669"/>
    <property type="project" value="InterPro"/>
</dbReference>
<dbReference type="PANTHER" id="PTHR42885">
    <property type="entry name" value="HISTIDINOL-PHOSPHATE AMINOTRANSFERASE-RELATED"/>
    <property type="match status" value="1"/>
</dbReference>
<evidence type="ECO:0000256" key="4">
    <source>
        <dbReference type="ARBA" id="ARBA00012285"/>
    </source>
</evidence>
<evidence type="ECO:0000256" key="2">
    <source>
        <dbReference type="ARBA" id="ARBA00003444"/>
    </source>
</evidence>
<dbReference type="UniPathway" id="UPA00148"/>
<dbReference type="OrthoDB" id="9813612at2"/>
<evidence type="ECO:0000256" key="7">
    <source>
        <dbReference type="ARBA" id="ARBA00023239"/>
    </source>
</evidence>
<evidence type="ECO:0000256" key="5">
    <source>
        <dbReference type="ARBA" id="ARBA00022573"/>
    </source>
</evidence>
<evidence type="ECO:0000256" key="3">
    <source>
        <dbReference type="ARBA" id="ARBA00004953"/>
    </source>
</evidence>
<feature type="domain" description="Aminotransferase class I/classII large" evidence="10">
    <location>
        <begin position="25"/>
        <end position="352"/>
    </location>
</feature>
<name>A0A0J8VNQ2_9ENTR</name>
<comment type="pathway">
    <text evidence="3">Cofactor biosynthesis; adenosylcobalamin biosynthesis.</text>
</comment>